<organism evidence="2 3">
    <name type="scientific">Caerostris extrusa</name>
    <name type="common">Bark spider</name>
    <name type="synonym">Caerostris bankana</name>
    <dbReference type="NCBI Taxonomy" id="172846"/>
    <lineage>
        <taxon>Eukaryota</taxon>
        <taxon>Metazoa</taxon>
        <taxon>Ecdysozoa</taxon>
        <taxon>Arthropoda</taxon>
        <taxon>Chelicerata</taxon>
        <taxon>Arachnida</taxon>
        <taxon>Araneae</taxon>
        <taxon>Araneomorphae</taxon>
        <taxon>Entelegynae</taxon>
        <taxon>Araneoidea</taxon>
        <taxon>Araneidae</taxon>
        <taxon>Caerostris</taxon>
    </lineage>
</organism>
<evidence type="ECO:0000313" key="2">
    <source>
        <dbReference type="EMBL" id="GIY01968.1"/>
    </source>
</evidence>
<dbReference type="AlphaFoldDB" id="A0AAV4Q3H9"/>
<sequence length="87" mass="9413">MNSFLCANPNGFGGKAKRREKETWPSQFNPPRYISAAFGKKQSWKGVGKKSAQKPVAQWGAELSGSSGPVRARSSGPFPCKERGELA</sequence>
<keyword evidence="3" id="KW-1185">Reference proteome</keyword>
<evidence type="ECO:0000256" key="1">
    <source>
        <dbReference type="SAM" id="MobiDB-lite"/>
    </source>
</evidence>
<comment type="caution">
    <text evidence="2">The sequence shown here is derived from an EMBL/GenBank/DDBJ whole genome shotgun (WGS) entry which is preliminary data.</text>
</comment>
<dbReference type="Proteomes" id="UP001054945">
    <property type="component" value="Unassembled WGS sequence"/>
</dbReference>
<name>A0AAV4Q3H9_CAEEX</name>
<evidence type="ECO:0000313" key="3">
    <source>
        <dbReference type="Proteomes" id="UP001054945"/>
    </source>
</evidence>
<feature type="region of interest" description="Disordered" evidence="1">
    <location>
        <begin position="45"/>
        <end position="87"/>
    </location>
</feature>
<feature type="region of interest" description="Disordered" evidence="1">
    <location>
        <begin position="1"/>
        <end position="28"/>
    </location>
</feature>
<accession>A0AAV4Q3H9</accession>
<dbReference type="EMBL" id="BPLR01005391">
    <property type="protein sequence ID" value="GIY01968.1"/>
    <property type="molecule type" value="Genomic_DNA"/>
</dbReference>
<reference evidence="2 3" key="1">
    <citation type="submission" date="2021-06" db="EMBL/GenBank/DDBJ databases">
        <title>Caerostris extrusa draft genome.</title>
        <authorList>
            <person name="Kono N."/>
            <person name="Arakawa K."/>
        </authorList>
    </citation>
    <scope>NUCLEOTIDE SEQUENCE [LARGE SCALE GENOMIC DNA]</scope>
</reference>
<proteinExistence type="predicted"/>
<protein>
    <submittedName>
        <fullName evidence="2">Uncharacterized protein</fullName>
    </submittedName>
</protein>
<gene>
    <name evidence="2" type="ORF">CEXT_429821</name>
</gene>